<evidence type="ECO:0000256" key="15">
    <source>
        <dbReference type="ARBA" id="ARBA00023136"/>
    </source>
</evidence>
<keyword evidence="15 17" id="KW-0472">Membrane</keyword>
<feature type="transmembrane region" description="Helical" evidence="17">
    <location>
        <begin position="273"/>
        <end position="292"/>
    </location>
</feature>
<geneLocation type="mitochondrion" evidence="21"/>
<evidence type="ECO:0000256" key="3">
    <source>
        <dbReference type="ARBA" id="ARBA00009025"/>
    </source>
</evidence>
<gene>
    <name evidence="21" type="primary">ND4</name>
</gene>
<feature type="transmembrane region" description="Helical" evidence="17">
    <location>
        <begin position="244"/>
        <end position="266"/>
    </location>
</feature>
<evidence type="ECO:0000256" key="8">
    <source>
        <dbReference type="ARBA" id="ARBA00022692"/>
    </source>
</evidence>
<feature type="transmembrane region" description="Helical" evidence="17">
    <location>
        <begin position="113"/>
        <end position="134"/>
    </location>
</feature>
<keyword evidence="14 17" id="KW-0496">Mitochondrion</keyword>
<feature type="transmembrane region" description="Helical" evidence="17">
    <location>
        <begin position="298"/>
        <end position="319"/>
    </location>
</feature>
<comment type="catalytic activity">
    <reaction evidence="16 17">
        <text>a ubiquinone + NADH + 5 H(+)(in) = a ubiquinol + NAD(+) + 4 H(+)(out)</text>
        <dbReference type="Rhea" id="RHEA:29091"/>
        <dbReference type="Rhea" id="RHEA-COMP:9565"/>
        <dbReference type="Rhea" id="RHEA-COMP:9566"/>
        <dbReference type="ChEBI" id="CHEBI:15378"/>
        <dbReference type="ChEBI" id="CHEBI:16389"/>
        <dbReference type="ChEBI" id="CHEBI:17976"/>
        <dbReference type="ChEBI" id="CHEBI:57540"/>
        <dbReference type="ChEBI" id="CHEBI:57945"/>
        <dbReference type="EC" id="7.1.1.2"/>
    </reaction>
</comment>
<feature type="transmembrane region" description="Helical" evidence="17">
    <location>
        <begin position="370"/>
        <end position="400"/>
    </location>
</feature>
<dbReference type="RefSeq" id="YP_003734723.1">
    <property type="nucleotide sequence ID" value="NC_014273.1"/>
</dbReference>
<dbReference type="PANTHER" id="PTHR43507:SF20">
    <property type="entry name" value="NADH-UBIQUINONE OXIDOREDUCTASE CHAIN 4"/>
    <property type="match status" value="1"/>
</dbReference>
<feature type="transmembrane region" description="Helical" evidence="17">
    <location>
        <begin position="421"/>
        <end position="437"/>
    </location>
</feature>
<feature type="transmembrane region" description="Helical" evidence="17">
    <location>
        <begin position="340"/>
        <end position="358"/>
    </location>
</feature>
<keyword evidence="10 17" id="KW-0249">Electron transport</keyword>
<feature type="transmembrane region" description="Helical" evidence="17">
    <location>
        <begin position="89"/>
        <end position="106"/>
    </location>
</feature>
<evidence type="ECO:0000256" key="4">
    <source>
        <dbReference type="ARBA" id="ARBA00012944"/>
    </source>
</evidence>
<evidence type="ECO:0000256" key="13">
    <source>
        <dbReference type="ARBA" id="ARBA00023075"/>
    </source>
</evidence>
<dbReference type="InterPro" id="IPR001750">
    <property type="entry name" value="ND/Mrp_TM"/>
</dbReference>
<evidence type="ECO:0000256" key="14">
    <source>
        <dbReference type="ARBA" id="ARBA00023128"/>
    </source>
</evidence>
<proteinExistence type="inferred from homology"/>
<evidence type="ECO:0000256" key="1">
    <source>
        <dbReference type="ARBA" id="ARBA00003257"/>
    </source>
</evidence>
<comment type="similarity">
    <text evidence="3 17">Belongs to the complex I subunit 4 family.</text>
</comment>
<feature type="signal peptide" evidence="18">
    <location>
        <begin position="1"/>
        <end position="20"/>
    </location>
</feature>
<feature type="domain" description="NADH:quinone oxidoreductase/Mrp antiporter transmembrane" evidence="19">
    <location>
        <begin position="107"/>
        <end position="391"/>
    </location>
</feature>
<evidence type="ECO:0000256" key="12">
    <source>
        <dbReference type="ARBA" id="ARBA00023027"/>
    </source>
</evidence>
<evidence type="ECO:0000256" key="2">
    <source>
        <dbReference type="ARBA" id="ARBA00004225"/>
    </source>
</evidence>
<evidence type="ECO:0000256" key="10">
    <source>
        <dbReference type="ARBA" id="ARBA00022982"/>
    </source>
</evidence>
<organism evidence="21">
    <name type="scientific">Opisthopatus cinctipes</name>
    <dbReference type="NCBI Taxonomy" id="574546"/>
    <lineage>
        <taxon>Eukaryota</taxon>
        <taxon>Metazoa</taxon>
        <taxon>Ecdysozoa</taxon>
        <taxon>Onychophora</taxon>
        <taxon>Udeonychophora</taxon>
        <taxon>Euonychophora</taxon>
        <taxon>Peripatopsidae</taxon>
        <taxon>Opisthopatus</taxon>
    </lineage>
</organism>
<dbReference type="GO" id="GO:0003954">
    <property type="term" value="F:NADH dehydrogenase activity"/>
    <property type="evidence" value="ECO:0007669"/>
    <property type="project" value="TreeGrafter"/>
</dbReference>
<dbReference type="EC" id="7.1.1.2" evidence="4 17"/>
<dbReference type="GO" id="GO:0042773">
    <property type="term" value="P:ATP synthesis coupled electron transport"/>
    <property type="evidence" value="ECO:0007669"/>
    <property type="project" value="InterPro"/>
</dbReference>
<dbReference type="Pfam" id="PF01059">
    <property type="entry name" value="Oxidored_q5_N"/>
    <property type="match status" value="1"/>
</dbReference>
<evidence type="ECO:0000256" key="9">
    <source>
        <dbReference type="ARBA" id="ARBA00022967"/>
    </source>
</evidence>
<dbReference type="PRINTS" id="PR01437">
    <property type="entry name" value="NUOXDRDTASE4"/>
</dbReference>
<keyword evidence="13 17" id="KW-0830">Ubiquinone</keyword>
<evidence type="ECO:0000256" key="5">
    <source>
        <dbReference type="ARBA" id="ARBA00021006"/>
    </source>
</evidence>
<evidence type="ECO:0000259" key="20">
    <source>
        <dbReference type="Pfam" id="PF01059"/>
    </source>
</evidence>
<sequence>MLKLFVIMLFLMILLKKSTEKWSFYSNWNMILFILLMIFHSNMLFYPKYIIYSLSFDCLSFPLIMLTSWTCFLMFLSSYKMYEMKENNLFSLMIIMLLSILIYAFSSMNIMKFYISFEASLIPTVLLILGWGYQPERLQASIYLLFYTLFASLPLLIGLLSLNNNLMTNSIFLLSFSYFNMKFLMIICLMAFMVKLPMYMIHLWLPKAHVEAPISGSMILAGILLKLGGYGVARLYSIFKFNNYYFSELFISISLIGGVMTSITCIRQIDLKLLIAYSSVGHMGLMISALFTNTQWGFNSAISMMVAHGLCSSGLFCLANFNYERYFSRSMIIMKGKLNLLPMMSLMWFLLIICNMAAPPSMNLLSEISIIISLISWSKMTMILISLVSFLSAIYSLYMYSFINHGKIAELSKFFNVYEREYMIMFLHWIPLNLLILKPEMIFNL</sequence>
<evidence type="ECO:0000313" key="21">
    <source>
        <dbReference type="EMBL" id="ADE05872.1"/>
    </source>
</evidence>
<dbReference type="Pfam" id="PF00361">
    <property type="entry name" value="Proton_antipo_M"/>
    <property type="match status" value="1"/>
</dbReference>
<comment type="function">
    <text evidence="17">Core subunit of the mitochondrial membrane respiratory chain NADH dehydrogenase (Complex I) which catalyzes electron transfer from NADH through the respiratory chain, using ubiquinone as an electron acceptor. Essential for the catalytic activity and assembly of complex I.</text>
</comment>
<dbReference type="GO" id="GO:0031966">
    <property type="term" value="C:mitochondrial membrane"/>
    <property type="evidence" value="ECO:0007669"/>
    <property type="project" value="UniProtKB-SubCell"/>
</dbReference>
<feature type="transmembrane region" description="Helical" evidence="17">
    <location>
        <begin position="58"/>
        <end position="77"/>
    </location>
</feature>
<keyword evidence="9" id="KW-1278">Translocase</keyword>
<dbReference type="AlphaFoldDB" id="D7QYU2"/>
<evidence type="ECO:0000256" key="6">
    <source>
        <dbReference type="ARBA" id="ARBA00022448"/>
    </source>
</evidence>
<keyword evidence="6 17" id="KW-0813">Transport</keyword>
<dbReference type="EMBL" id="HM008997">
    <property type="protein sequence ID" value="ADE05872.1"/>
    <property type="molecule type" value="Genomic_DNA"/>
</dbReference>
<accession>D7QYU2</accession>
<protein>
    <recommendedName>
        <fullName evidence="5 17">NADH-ubiquinone oxidoreductase chain 4</fullName>
        <ecNumber evidence="4 17">7.1.1.2</ecNumber>
    </recommendedName>
</protein>
<feature type="transmembrane region" description="Helical" evidence="17">
    <location>
        <begin position="183"/>
        <end position="205"/>
    </location>
</feature>
<feature type="transmembrane region" description="Helical" evidence="17">
    <location>
        <begin position="28"/>
        <end position="46"/>
    </location>
</feature>
<keyword evidence="11 17" id="KW-1133">Transmembrane helix</keyword>
<evidence type="ECO:0000256" key="16">
    <source>
        <dbReference type="ARBA" id="ARBA00049551"/>
    </source>
</evidence>
<name>D7QYU2_9BILA</name>
<keyword evidence="7 17" id="KW-0679">Respiratory chain</keyword>
<keyword evidence="18" id="KW-0732">Signal</keyword>
<evidence type="ECO:0000256" key="17">
    <source>
        <dbReference type="RuleBase" id="RU003297"/>
    </source>
</evidence>
<dbReference type="GO" id="GO:0008137">
    <property type="term" value="F:NADH dehydrogenase (ubiquinone) activity"/>
    <property type="evidence" value="ECO:0007669"/>
    <property type="project" value="UniProtKB-UniRule"/>
</dbReference>
<feature type="domain" description="NADH:ubiquinone oxidoreductase chain 4 N-terminal" evidence="20">
    <location>
        <begin position="1"/>
        <end position="103"/>
    </location>
</feature>
<reference evidence="21" key="1">
    <citation type="journal article" date="2010" name="Mol. Phylogenet. Evol.">
        <title>The mitochondrial genome of the onychophoran Opisthopatus cinctipes (Peripatopsidae) reflects the ancestral mitochondrial gene arrangement of Panarthropoda and Ecdysozoa.</title>
        <authorList>
            <person name="Braband A."/>
            <person name="Cameron S.L."/>
            <person name="Podsiadlowski L."/>
            <person name="Daniels S.R."/>
            <person name="Mayer G."/>
        </authorList>
    </citation>
    <scope>NUCLEOTIDE SEQUENCE</scope>
</reference>
<dbReference type="GO" id="GO:0015990">
    <property type="term" value="P:electron transport coupled proton transport"/>
    <property type="evidence" value="ECO:0007669"/>
    <property type="project" value="TreeGrafter"/>
</dbReference>
<keyword evidence="8 17" id="KW-0812">Transmembrane</keyword>
<dbReference type="PANTHER" id="PTHR43507">
    <property type="entry name" value="NADH-UBIQUINONE OXIDOREDUCTASE CHAIN 4"/>
    <property type="match status" value="1"/>
</dbReference>
<evidence type="ECO:0000256" key="7">
    <source>
        <dbReference type="ARBA" id="ARBA00022660"/>
    </source>
</evidence>
<evidence type="ECO:0000256" key="11">
    <source>
        <dbReference type="ARBA" id="ARBA00022989"/>
    </source>
</evidence>
<comment type="subcellular location">
    <subcellularLocation>
        <location evidence="2 17">Mitochondrion membrane</location>
        <topology evidence="2 17">Multi-pass membrane protein</topology>
    </subcellularLocation>
</comment>
<comment type="function">
    <text evidence="1">Core subunit of the mitochondrial membrane respiratory chain NADH dehydrogenase (Complex I) that is believed to belong to the minimal assembly required for catalysis. Complex I functions in the transfer of electrons from NADH to the respiratory chain. The immediate electron acceptor for the enzyme is believed to be ubiquinone.</text>
</comment>
<keyword evidence="12 17" id="KW-0520">NAD</keyword>
<feature type="transmembrane region" description="Helical" evidence="17">
    <location>
        <begin position="140"/>
        <end position="162"/>
    </location>
</feature>
<dbReference type="GO" id="GO:0048039">
    <property type="term" value="F:ubiquinone binding"/>
    <property type="evidence" value="ECO:0007669"/>
    <property type="project" value="TreeGrafter"/>
</dbReference>
<dbReference type="GeneID" id="9385130"/>
<dbReference type="InterPro" id="IPR003918">
    <property type="entry name" value="NADH_UbQ_OxRdtase"/>
</dbReference>
<evidence type="ECO:0000256" key="18">
    <source>
        <dbReference type="SAM" id="SignalP"/>
    </source>
</evidence>
<dbReference type="CTD" id="4538"/>
<dbReference type="InterPro" id="IPR000260">
    <property type="entry name" value="NADH4_N"/>
</dbReference>
<evidence type="ECO:0000259" key="19">
    <source>
        <dbReference type="Pfam" id="PF00361"/>
    </source>
</evidence>
<feature type="chain" id="PRO_5003105420" description="NADH-ubiquinone oxidoreductase chain 4" evidence="18">
    <location>
        <begin position="21"/>
        <end position="445"/>
    </location>
</feature>